<evidence type="ECO:0000313" key="4">
    <source>
        <dbReference type="Proteomes" id="UP000033664"/>
    </source>
</evidence>
<dbReference type="eggNOG" id="COG3515">
    <property type="taxonomic scope" value="Bacteria"/>
</dbReference>
<gene>
    <name evidence="3" type="ORF">TW72_08010</name>
</gene>
<reference evidence="3 4" key="1">
    <citation type="journal article" date="2015" name="BMC Genomics">
        <title>Genome mining reveals unlocked bioactive potential of marine Gram-negative bacteria.</title>
        <authorList>
            <person name="Machado H."/>
            <person name="Sonnenschein E.C."/>
            <person name="Melchiorsen J."/>
            <person name="Gram L."/>
        </authorList>
    </citation>
    <scope>NUCLEOTIDE SEQUENCE [LARGE SCALE GENOMIC DNA]</scope>
    <source>
        <strain evidence="3 4">S3137</strain>
    </source>
</reference>
<dbReference type="GeneID" id="58228432"/>
<dbReference type="Proteomes" id="UP000033664">
    <property type="component" value="Unassembled WGS sequence"/>
</dbReference>
<dbReference type="PATRIC" id="fig|151081.8.peg.3725"/>
<feature type="region of interest" description="Disordered" evidence="1">
    <location>
        <begin position="270"/>
        <end position="301"/>
    </location>
</feature>
<dbReference type="EMBL" id="JXXZ01000006">
    <property type="protein sequence ID" value="KJZ00605.1"/>
    <property type="molecule type" value="Genomic_DNA"/>
</dbReference>
<dbReference type="NCBIfam" id="TIGR03363">
    <property type="entry name" value="VI_chp_8"/>
    <property type="match status" value="1"/>
</dbReference>
<comment type="caution">
    <text evidence="3">The sequence shown here is derived from an EMBL/GenBank/DDBJ whole genome shotgun (WGS) entry which is preliminary data.</text>
</comment>
<evidence type="ECO:0000313" key="3">
    <source>
        <dbReference type="EMBL" id="KJZ00605.1"/>
    </source>
</evidence>
<dbReference type="PANTHER" id="PTHR37951:SF1">
    <property type="entry name" value="TYPE VI SECRETION SYSTEM COMPONENT TSSA1"/>
    <property type="match status" value="1"/>
</dbReference>
<dbReference type="AlphaFoldDB" id="A0A0F4PZS7"/>
<name>A0A0F4PZS7_9GAMM</name>
<evidence type="ECO:0000256" key="1">
    <source>
        <dbReference type="SAM" id="MobiDB-lite"/>
    </source>
</evidence>
<dbReference type="PANTHER" id="PTHR37951">
    <property type="entry name" value="CYTOPLASMIC PROTEIN-RELATED"/>
    <property type="match status" value="1"/>
</dbReference>
<organism evidence="3 4">
    <name type="scientific">Pseudoalteromonas ruthenica</name>
    <dbReference type="NCBI Taxonomy" id="151081"/>
    <lineage>
        <taxon>Bacteria</taxon>
        <taxon>Pseudomonadati</taxon>
        <taxon>Pseudomonadota</taxon>
        <taxon>Gammaproteobacteria</taxon>
        <taxon>Alteromonadales</taxon>
        <taxon>Pseudoalteromonadaceae</taxon>
        <taxon>Pseudoalteromonas</taxon>
    </lineage>
</organism>
<dbReference type="InterPro" id="IPR010657">
    <property type="entry name" value="ImpA_N"/>
</dbReference>
<feature type="domain" description="ImpA N-terminal" evidence="2">
    <location>
        <begin position="14"/>
        <end position="142"/>
    </location>
</feature>
<protein>
    <recommendedName>
        <fullName evidence="2">ImpA N-terminal domain-containing protein</fullName>
    </recommendedName>
</protein>
<evidence type="ECO:0000259" key="2">
    <source>
        <dbReference type="Pfam" id="PF06812"/>
    </source>
</evidence>
<sequence length="378" mass="42045">MSGTDLFDLSPLVNAISDEQPTGVDPREDVSPTSTYYTLKDLRNTLRADERNALIDDESIIAVARDWRPLLEQIPDVLSQQCKDLELVAWYIEGLCRLHGFAGLSHGFELAAQLIELYWDTLYPTPDEDDIEERVAPIVGLNGIDSEGALIIPLKSIAMTEGVSQGPFSLWEYERAVDLERLDEEKRERRVEEGAVSLEQITTAVKETPTEYFVALDKEIDDCLQAFTHLSEAMDEKVGSPQPTSYITKTLEQCRAAIKHLAGDRIEAANAVDEPAADDGQASDGDAADSEEQSTSGGSKDVIQASINSRQDAIKQLQKISDFFRKTEPHSPMSYTIEQVIRWSELTLPELLNELISDNDARTGYFKLSGIKVEDSET</sequence>
<accession>A0A0F4PZS7</accession>
<dbReference type="Pfam" id="PF06812">
    <property type="entry name" value="ImpA_N"/>
    <property type="match status" value="1"/>
</dbReference>
<dbReference type="OrthoDB" id="9771118at2"/>
<proteinExistence type="predicted"/>
<keyword evidence="4" id="KW-1185">Reference proteome</keyword>
<dbReference type="RefSeq" id="WP_045980639.1">
    <property type="nucleotide sequence ID" value="NZ_JXXY01000028.1"/>
</dbReference>
<dbReference type="InterPro" id="IPR017740">
    <property type="entry name" value="TssA-like"/>
</dbReference>